<comment type="caution">
    <text evidence="5">The sequence shown here is derived from an EMBL/GenBank/DDBJ whole genome shotgun (WGS) entry which is preliminary data.</text>
</comment>
<dbReference type="SMART" id="SM00320">
    <property type="entry name" value="WD40"/>
    <property type="match status" value="2"/>
</dbReference>
<dbReference type="Pfam" id="PF00400">
    <property type="entry name" value="WD40"/>
    <property type="match status" value="2"/>
</dbReference>
<feature type="repeat" description="WD" evidence="3">
    <location>
        <begin position="347"/>
        <end position="388"/>
    </location>
</feature>
<dbReference type="Pfam" id="PF12770">
    <property type="entry name" value="CHAT"/>
    <property type="match status" value="1"/>
</dbReference>
<dbReference type="AlphaFoldDB" id="A0A2A2TA94"/>
<accession>A0A2A2TA94</accession>
<evidence type="ECO:0000256" key="1">
    <source>
        <dbReference type="ARBA" id="ARBA00022574"/>
    </source>
</evidence>
<dbReference type="InterPro" id="IPR001680">
    <property type="entry name" value="WD40_rpt"/>
</dbReference>
<dbReference type="PROSITE" id="PS50082">
    <property type="entry name" value="WD_REPEATS_2"/>
    <property type="match status" value="2"/>
</dbReference>
<dbReference type="InterPro" id="IPR015943">
    <property type="entry name" value="WD40/YVTN_repeat-like_dom_sf"/>
</dbReference>
<protein>
    <recommendedName>
        <fullName evidence="4">CHAT domain-containing protein</fullName>
    </recommendedName>
</protein>
<evidence type="ECO:0000256" key="3">
    <source>
        <dbReference type="PROSITE-ProRule" id="PRU00221"/>
    </source>
</evidence>
<evidence type="ECO:0000256" key="2">
    <source>
        <dbReference type="ARBA" id="ARBA00022737"/>
    </source>
</evidence>
<reference evidence="5 6" key="1">
    <citation type="submission" date="2017-08" db="EMBL/GenBank/DDBJ databases">
        <title>Draft genome sequence of filamentous cyanobacterium Calothrix elsteri CCALA 953.</title>
        <authorList>
            <person name="Gagunashvili A.N."/>
            <person name="Elster J."/>
            <person name="Andresson O.S."/>
        </authorList>
    </citation>
    <scope>NUCLEOTIDE SEQUENCE [LARGE SCALE GENOMIC DNA]</scope>
    <source>
        <strain evidence="5 6">CCALA 953</strain>
    </source>
</reference>
<evidence type="ECO:0000259" key="4">
    <source>
        <dbReference type="Pfam" id="PF12770"/>
    </source>
</evidence>
<feature type="domain" description="CHAT" evidence="4">
    <location>
        <begin position="193"/>
        <end position="333"/>
    </location>
</feature>
<dbReference type="InterPro" id="IPR024983">
    <property type="entry name" value="CHAT_dom"/>
</dbReference>
<dbReference type="RefSeq" id="WP_095724898.1">
    <property type="nucleotide sequence ID" value="NZ_NTFS01000595.1"/>
</dbReference>
<keyword evidence="2" id="KW-0677">Repeat</keyword>
<dbReference type="PANTHER" id="PTHR22847">
    <property type="entry name" value="WD40 REPEAT PROTEIN"/>
    <property type="match status" value="1"/>
</dbReference>
<feature type="repeat" description="WD" evidence="3">
    <location>
        <begin position="389"/>
        <end position="430"/>
    </location>
</feature>
<dbReference type="PROSITE" id="PS50294">
    <property type="entry name" value="WD_REPEATS_REGION"/>
    <property type="match status" value="2"/>
</dbReference>
<proteinExistence type="predicted"/>
<dbReference type="InterPro" id="IPR036322">
    <property type="entry name" value="WD40_repeat_dom_sf"/>
</dbReference>
<dbReference type="OrthoDB" id="446586at2"/>
<evidence type="ECO:0000313" key="5">
    <source>
        <dbReference type="EMBL" id="PAX47092.1"/>
    </source>
</evidence>
<dbReference type="InterPro" id="IPR019775">
    <property type="entry name" value="WD40_repeat_CS"/>
</dbReference>
<evidence type="ECO:0000313" key="6">
    <source>
        <dbReference type="Proteomes" id="UP000218238"/>
    </source>
</evidence>
<dbReference type="EMBL" id="NTFS01000595">
    <property type="protein sequence ID" value="PAX47092.1"/>
    <property type="molecule type" value="Genomic_DNA"/>
</dbReference>
<name>A0A2A2TA94_9CYAN</name>
<organism evidence="5 6">
    <name type="scientific">Brunnivagina elsteri CCALA 953</name>
    <dbReference type="NCBI Taxonomy" id="987040"/>
    <lineage>
        <taxon>Bacteria</taxon>
        <taxon>Bacillati</taxon>
        <taxon>Cyanobacteriota</taxon>
        <taxon>Cyanophyceae</taxon>
        <taxon>Nostocales</taxon>
        <taxon>Calotrichaceae</taxon>
        <taxon>Brunnivagina</taxon>
    </lineage>
</organism>
<dbReference type="Gene3D" id="2.130.10.10">
    <property type="entry name" value="YVTN repeat-like/Quinoprotein amine dehydrogenase"/>
    <property type="match status" value="1"/>
</dbReference>
<keyword evidence="1 3" id="KW-0853">WD repeat</keyword>
<dbReference type="SUPFAM" id="SSF50978">
    <property type="entry name" value="WD40 repeat-like"/>
    <property type="match status" value="1"/>
</dbReference>
<dbReference type="PROSITE" id="PS00678">
    <property type="entry name" value="WD_REPEATS_1"/>
    <property type="match status" value="2"/>
</dbReference>
<dbReference type="Proteomes" id="UP000218238">
    <property type="component" value="Unassembled WGS sequence"/>
</dbReference>
<keyword evidence="6" id="KW-1185">Reference proteome</keyword>
<sequence>MKNLVILQFDGDFSTGYKVTLEVGDDGERADVRMRGELPPALDVVRSFQEWRNIYGSKHGQSRIKVNAVKNFQTVEYKQQCEEYSEKLLSLFHTWLKSESFHPISNYLSDLKTNQEQELRIILSCDRLELRKLPWHLWDLWSGAEVALSAPDAARGVRILREKIRILIILGDSTGINVKADEMLLQKYCRDAEIVTLVEPSREDLNRYLQDDIGWDILFFSGHSQTHNFTDTSEERVVQGRIFVNKKDSLTMAELRDSLQTAIQQRLQLAIFNSCDGLGIAAELESLQIPQVIVMREPVPDFVAQEFLKYFLEAFTNGRSLCNSVGYARRQLAFLEDDFPCASWLPVIGHTESVNSIRFSPDGKTLASASSDGTVKLWNINSGREIKTLKGHTESVNSISFSPDGKTLASASRDETIILWNFDLDDLLVKGCGLIRGYLQNNTDVSPEDKHLCDNIKR</sequence>
<dbReference type="PANTHER" id="PTHR22847:SF637">
    <property type="entry name" value="WD REPEAT DOMAIN 5B"/>
    <property type="match status" value="1"/>
</dbReference>
<gene>
    <name evidence="5" type="ORF">CK510_28820</name>
</gene>